<comment type="caution">
    <text evidence="1">The sequence shown here is derived from an EMBL/GenBank/DDBJ whole genome shotgun (WGS) entry which is preliminary data.</text>
</comment>
<evidence type="ECO:0000313" key="1">
    <source>
        <dbReference type="EMBL" id="OGM04125.1"/>
    </source>
</evidence>
<protein>
    <submittedName>
        <fullName evidence="1">Uncharacterized protein</fullName>
    </submittedName>
</protein>
<dbReference type="EMBL" id="MGFK01000020">
    <property type="protein sequence ID" value="OGM04125.1"/>
    <property type="molecule type" value="Genomic_DNA"/>
</dbReference>
<organism evidence="1 2">
    <name type="scientific">Candidatus Woesebacteria bacterium GWA1_42_12</name>
    <dbReference type="NCBI Taxonomy" id="1802472"/>
    <lineage>
        <taxon>Bacteria</taxon>
        <taxon>Candidatus Woeseibacteriota</taxon>
    </lineage>
</organism>
<name>A0A1F7WPY6_9BACT</name>
<dbReference type="Proteomes" id="UP000177091">
    <property type="component" value="Unassembled WGS sequence"/>
</dbReference>
<accession>A0A1F7WPY6</accession>
<gene>
    <name evidence="1" type="ORF">A2112_02000</name>
</gene>
<evidence type="ECO:0000313" key="2">
    <source>
        <dbReference type="Proteomes" id="UP000177091"/>
    </source>
</evidence>
<reference evidence="1 2" key="1">
    <citation type="journal article" date="2016" name="Nat. Commun.">
        <title>Thousands of microbial genomes shed light on interconnected biogeochemical processes in an aquifer system.</title>
        <authorList>
            <person name="Anantharaman K."/>
            <person name="Brown C.T."/>
            <person name="Hug L.A."/>
            <person name="Sharon I."/>
            <person name="Castelle C.J."/>
            <person name="Probst A.J."/>
            <person name="Thomas B.C."/>
            <person name="Singh A."/>
            <person name="Wilkins M.J."/>
            <person name="Karaoz U."/>
            <person name="Brodie E.L."/>
            <person name="Williams K.H."/>
            <person name="Hubbard S.S."/>
            <person name="Banfield J.F."/>
        </authorList>
    </citation>
    <scope>NUCLEOTIDE SEQUENCE [LARGE SCALE GENOMIC DNA]</scope>
</reference>
<dbReference type="AlphaFoldDB" id="A0A1F7WPY6"/>
<proteinExistence type="predicted"/>
<sequence length="194" mass="22366">MCREQLSGTEGQEQRTSLLQQIREALLADPRVSLAEEILHSPYGHWTEAVDIIVAPVKPIYDANELNEFMDSLVPEMPWSVRDEARKYDEKSSILHFLLGRLHFDETLGATKREIKVTTTSLESEALERAGVQIGESHDIQEELLQRRIRVRVYPDTTSGQLVAEYERGIKEGTIEYNSTLDYMKYWLRRGSLK</sequence>